<feature type="domain" description="TIR" evidence="4">
    <location>
        <begin position="15"/>
        <end position="187"/>
    </location>
</feature>
<dbReference type="Pfam" id="PF23282">
    <property type="entry name" value="WHD_ROQ1"/>
    <property type="match status" value="1"/>
</dbReference>
<dbReference type="GO" id="GO:0007165">
    <property type="term" value="P:signal transduction"/>
    <property type="evidence" value="ECO:0007669"/>
    <property type="project" value="InterPro"/>
</dbReference>
<dbReference type="InterPro" id="IPR027417">
    <property type="entry name" value="P-loop_NTPase"/>
</dbReference>
<dbReference type="SUPFAM" id="SSF52200">
    <property type="entry name" value="Toll/Interleukin receptor TIR domain"/>
    <property type="match status" value="1"/>
</dbReference>
<reference evidence="5 6" key="1">
    <citation type="journal article" date="2013" name="Nat. Genet.">
        <title>The high-quality draft genome of peach (Prunus persica) identifies unique patterns of genetic diversity, domestication and genome evolution.</title>
        <authorList>
            <consortium name="International Peach Genome Initiative"/>
            <person name="Verde I."/>
            <person name="Abbott A.G."/>
            <person name="Scalabrin S."/>
            <person name="Jung S."/>
            <person name="Shu S."/>
            <person name="Marroni F."/>
            <person name="Zhebentyayeva T."/>
            <person name="Dettori M.T."/>
            <person name="Grimwood J."/>
            <person name="Cattonaro F."/>
            <person name="Zuccolo A."/>
            <person name="Rossini L."/>
            <person name="Jenkins J."/>
            <person name="Vendramin E."/>
            <person name="Meisel L.A."/>
            <person name="Decroocq V."/>
            <person name="Sosinski B."/>
            <person name="Prochnik S."/>
            <person name="Mitros T."/>
            <person name="Policriti A."/>
            <person name="Cipriani G."/>
            <person name="Dondini L."/>
            <person name="Ficklin S."/>
            <person name="Goodstein D.M."/>
            <person name="Xuan P."/>
            <person name="Del Fabbro C."/>
            <person name="Aramini V."/>
            <person name="Copetti D."/>
            <person name="Gonzalez S."/>
            <person name="Horner D.S."/>
            <person name="Falchi R."/>
            <person name="Lucas S."/>
            <person name="Mica E."/>
            <person name="Maldonado J."/>
            <person name="Lazzari B."/>
            <person name="Bielenberg D."/>
            <person name="Pirona R."/>
            <person name="Miculan M."/>
            <person name="Barakat A."/>
            <person name="Testolin R."/>
            <person name="Stella A."/>
            <person name="Tartarini S."/>
            <person name="Tonutti P."/>
            <person name="Arus P."/>
            <person name="Orellana A."/>
            <person name="Wells C."/>
            <person name="Main D."/>
            <person name="Vizzotto G."/>
            <person name="Silva H."/>
            <person name="Salamini F."/>
            <person name="Schmutz J."/>
            <person name="Morgante M."/>
            <person name="Rokhsar D.S."/>
        </authorList>
    </citation>
    <scope>NUCLEOTIDE SEQUENCE [LARGE SCALE GENOMIC DNA]</scope>
    <source>
        <strain evidence="6">cv. Nemared</strain>
    </source>
</reference>
<dbReference type="SMART" id="SM00255">
    <property type="entry name" value="TIR"/>
    <property type="match status" value="1"/>
</dbReference>
<evidence type="ECO:0000259" key="4">
    <source>
        <dbReference type="PROSITE" id="PS50104"/>
    </source>
</evidence>
<dbReference type="EMBL" id="CM007651">
    <property type="protein sequence ID" value="ONI35852.1"/>
    <property type="molecule type" value="Genomic_DNA"/>
</dbReference>
<dbReference type="InterPro" id="IPR036390">
    <property type="entry name" value="WH_DNA-bd_sf"/>
</dbReference>
<dbReference type="InterPro" id="IPR002182">
    <property type="entry name" value="NB-ARC"/>
</dbReference>
<name>A0A251RIP0_PRUPE</name>
<keyword evidence="6" id="KW-1185">Reference proteome</keyword>
<dbReference type="GO" id="GO:0006952">
    <property type="term" value="P:defense response"/>
    <property type="evidence" value="ECO:0007669"/>
    <property type="project" value="UniProtKB-KW"/>
</dbReference>
<dbReference type="InterPro" id="IPR000157">
    <property type="entry name" value="TIR_dom"/>
</dbReference>
<dbReference type="Gene3D" id="3.40.50.300">
    <property type="entry name" value="P-loop containing nucleotide triphosphate hydrolases"/>
    <property type="match status" value="1"/>
</dbReference>
<accession>A0A251RIP0</accession>
<dbReference type="Proteomes" id="UP000006882">
    <property type="component" value="Chromosome G1"/>
</dbReference>
<dbReference type="PANTHER" id="PTHR11017:SF527">
    <property type="entry name" value="TMV RESISTANCE PROTEIN N-LIKE"/>
    <property type="match status" value="1"/>
</dbReference>
<dbReference type="InterPro" id="IPR042197">
    <property type="entry name" value="Apaf_helical"/>
</dbReference>
<evidence type="ECO:0000256" key="2">
    <source>
        <dbReference type="ARBA" id="ARBA00022737"/>
    </source>
</evidence>
<evidence type="ECO:0000313" key="6">
    <source>
        <dbReference type="Proteomes" id="UP000006882"/>
    </source>
</evidence>
<evidence type="ECO:0000313" key="5">
    <source>
        <dbReference type="EMBL" id="ONI35852.1"/>
    </source>
</evidence>
<dbReference type="AlphaFoldDB" id="A0A251RIP0"/>
<protein>
    <recommendedName>
        <fullName evidence="4">TIR domain-containing protein</fullName>
    </recommendedName>
</protein>
<keyword evidence="1" id="KW-0433">Leucine-rich repeat</keyword>
<dbReference type="SUPFAM" id="SSF46785">
    <property type="entry name" value="Winged helix' DNA-binding domain"/>
    <property type="match status" value="1"/>
</dbReference>
<keyword evidence="3" id="KW-0611">Plant defense</keyword>
<dbReference type="InterPro" id="IPR058192">
    <property type="entry name" value="WHD_ROQ1-like"/>
</dbReference>
<dbReference type="Gene3D" id="3.40.50.10140">
    <property type="entry name" value="Toll/interleukin-1 receptor homology (TIR) domain"/>
    <property type="match status" value="1"/>
</dbReference>
<dbReference type="SUPFAM" id="SSF52540">
    <property type="entry name" value="P-loop containing nucleoside triphosphate hydrolases"/>
    <property type="match status" value="1"/>
</dbReference>
<keyword evidence="2" id="KW-0677">Repeat</keyword>
<dbReference type="InterPro" id="IPR044974">
    <property type="entry name" value="Disease_R_plants"/>
</dbReference>
<sequence>MGDRTSIEAPSSSTWKYRVFLGFRGEDTRKGFTGHLHAALSDAGIRDFLHDNELERAKFIKKPTGAGNPRVHDLHNRLLKAVCRFHWCLDELVKIMECRERLGQKVIPLFYNVDPSDVRKQTGSFAQAFEKHEAGICEGKHEKEKVQRWRNALNQAADLCGEDLKNADSGHEAKFIKKILGEVNKQLHNKYQLDIEHLVGITSRLNDVVRMIDIENSGSKDVVRMIGSFEGRSLLANVREVANQPITGLVGLQKQLLNDILKSKGHIKFDSVAKGIEMIRERLPYKRALVIIDDADDLHQLKAIARKRDWLGPGSRIIITTRDKHLLEQIGVDGTYMAEEMDENEALELFGWHAFESGYPNQEYLDLSKRVIRYCQGLPLALEVVGSFLIKRPTAEWESHLEKLERCPDGDIQKILRISFDGLPNQEKREIFLDISCFFIGMDKDYVTQILDGCGFFATIGIRVLIERCLVTVSEQNQLMMHDLVRDMGREIVYENAHGHPEKLSRLWKREDVTNVLCDESGTEEIEGVALDLDPSLHRDSFLDFIPCLDRDLFQDLTRFSAQAFTKMKKLRLLHLSGVELTGEFNQAIKPHKTLPC</sequence>
<dbReference type="Gramene" id="ONI35852">
    <property type="protein sequence ID" value="ONI35852"/>
    <property type="gene ID" value="PRUPE_1G557100"/>
</dbReference>
<evidence type="ECO:0000256" key="1">
    <source>
        <dbReference type="ARBA" id="ARBA00022614"/>
    </source>
</evidence>
<proteinExistence type="predicted"/>
<dbReference type="Pfam" id="PF01582">
    <property type="entry name" value="TIR"/>
    <property type="match status" value="2"/>
</dbReference>
<dbReference type="PANTHER" id="PTHR11017">
    <property type="entry name" value="LEUCINE-RICH REPEAT-CONTAINING PROTEIN"/>
    <property type="match status" value="1"/>
</dbReference>
<evidence type="ECO:0000256" key="3">
    <source>
        <dbReference type="ARBA" id="ARBA00022821"/>
    </source>
</evidence>
<dbReference type="Gene3D" id="1.10.8.430">
    <property type="entry name" value="Helical domain of apoptotic protease-activating factors"/>
    <property type="match status" value="1"/>
</dbReference>
<dbReference type="eggNOG" id="ENOG502QQJE">
    <property type="taxonomic scope" value="Eukaryota"/>
</dbReference>
<dbReference type="PRINTS" id="PR00364">
    <property type="entry name" value="DISEASERSIST"/>
</dbReference>
<dbReference type="PROSITE" id="PS50104">
    <property type="entry name" value="TIR"/>
    <property type="match status" value="1"/>
</dbReference>
<dbReference type="InterPro" id="IPR035897">
    <property type="entry name" value="Toll_tir_struct_dom_sf"/>
</dbReference>
<gene>
    <name evidence="5" type="ORF">PRUPE_1G557100</name>
</gene>
<dbReference type="GO" id="GO:0043531">
    <property type="term" value="F:ADP binding"/>
    <property type="evidence" value="ECO:0007669"/>
    <property type="project" value="InterPro"/>
</dbReference>
<organism evidence="5 6">
    <name type="scientific">Prunus persica</name>
    <name type="common">Peach</name>
    <name type="synonym">Amygdalus persica</name>
    <dbReference type="NCBI Taxonomy" id="3760"/>
    <lineage>
        <taxon>Eukaryota</taxon>
        <taxon>Viridiplantae</taxon>
        <taxon>Streptophyta</taxon>
        <taxon>Embryophyta</taxon>
        <taxon>Tracheophyta</taxon>
        <taxon>Spermatophyta</taxon>
        <taxon>Magnoliopsida</taxon>
        <taxon>eudicotyledons</taxon>
        <taxon>Gunneridae</taxon>
        <taxon>Pentapetalae</taxon>
        <taxon>rosids</taxon>
        <taxon>fabids</taxon>
        <taxon>Rosales</taxon>
        <taxon>Rosaceae</taxon>
        <taxon>Amygdaloideae</taxon>
        <taxon>Amygdaleae</taxon>
        <taxon>Prunus</taxon>
    </lineage>
</organism>
<dbReference type="Pfam" id="PF00931">
    <property type="entry name" value="NB-ARC"/>
    <property type="match status" value="1"/>
</dbReference>